<dbReference type="PRINTS" id="PR00018">
    <property type="entry name" value="KRINGLE"/>
</dbReference>
<dbReference type="Gene3D" id="2.40.20.10">
    <property type="entry name" value="Plasminogen Kringle 4"/>
    <property type="match status" value="3"/>
</dbReference>
<evidence type="ECO:0000313" key="6">
    <source>
        <dbReference type="Proteomes" id="UP000677054"/>
    </source>
</evidence>
<dbReference type="EMBL" id="LR901996">
    <property type="protein sequence ID" value="CAD7249771.1"/>
    <property type="molecule type" value="Genomic_DNA"/>
</dbReference>
<dbReference type="PROSITE" id="PS00021">
    <property type="entry name" value="KRINGLE_1"/>
    <property type="match status" value="2"/>
</dbReference>
<keyword evidence="6" id="KW-1185">Reference proteome</keyword>
<comment type="caution">
    <text evidence="3">Lacks conserved residue(s) required for the propagation of feature annotation.</text>
</comment>
<protein>
    <recommendedName>
        <fullName evidence="4">Kringle domain-containing protein</fullName>
    </recommendedName>
</protein>
<dbReference type="InterPro" id="IPR000001">
    <property type="entry name" value="Kringle"/>
</dbReference>
<dbReference type="CDD" id="cd00108">
    <property type="entry name" value="KR"/>
    <property type="match status" value="1"/>
</dbReference>
<dbReference type="InterPro" id="IPR050759">
    <property type="entry name" value="Serine_protease_kringle"/>
</dbReference>
<gene>
    <name evidence="5" type="ORF">DSTB1V02_LOCUS9558</name>
</gene>
<sequence length="310" mass="35809">DEIETIESLGGTGGEVYPECRLSERGKEYVGTRNETETGKPCLRWDTQPYGMPWDFFDNRFPYEEHFFGRNSSLHENHCRNPGLYRRRPWCFVADPNVQWEYCDVPFCTDAEAPECKLTEAGNEYVGKQNVTLSGKQCQHWLQVVPMRHSLWNFLPLFSDDLDGPHNFCRNIGVSTGPWCFSVSGLILQYCDVPFCPNSEGEQCRVRVSGECVEPRECKTTPNGEEYIGTQNVTVSGHPCLAWIKNYERVFLFPFYRSYIPFNHSYIPFYDDLYPSHNFCRNPNSRSGGTWCFIEDGNNTVTDFCDVPMC</sequence>
<feature type="domain" description="Kringle" evidence="4">
    <location>
        <begin position="122"/>
        <end position="196"/>
    </location>
</feature>
<feature type="domain" description="Kringle" evidence="4">
    <location>
        <begin position="25"/>
        <end position="108"/>
    </location>
</feature>
<dbReference type="PROSITE" id="PS50070">
    <property type="entry name" value="KRINGLE_2"/>
    <property type="match status" value="3"/>
</dbReference>
<feature type="non-terminal residue" evidence="5">
    <location>
        <position position="1"/>
    </location>
</feature>
<dbReference type="Pfam" id="PF00051">
    <property type="entry name" value="Kringle"/>
    <property type="match status" value="3"/>
</dbReference>
<proteinExistence type="predicted"/>
<evidence type="ECO:0000256" key="3">
    <source>
        <dbReference type="PROSITE-ProRule" id="PRU00121"/>
    </source>
</evidence>
<dbReference type="EMBL" id="CAJPEV010002479">
    <property type="protein sequence ID" value="CAG0897041.1"/>
    <property type="molecule type" value="Genomic_DNA"/>
</dbReference>
<accession>A0A7R9A9B2</accession>
<dbReference type="InterPro" id="IPR013806">
    <property type="entry name" value="Kringle-like"/>
</dbReference>
<keyword evidence="2" id="KW-1015">Disulfide bond</keyword>
<dbReference type="OrthoDB" id="10005095at2759"/>
<organism evidence="5">
    <name type="scientific">Darwinula stevensoni</name>
    <dbReference type="NCBI Taxonomy" id="69355"/>
    <lineage>
        <taxon>Eukaryota</taxon>
        <taxon>Metazoa</taxon>
        <taxon>Ecdysozoa</taxon>
        <taxon>Arthropoda</taxon>
        <taxon>Crustacea</taxon>
        <taxon>Oligostraca</taxon>
        <taxon>Ostracoda</taxon>
        <taxon>Podocopa</taxon>
        <taxon>Podocopida</taxon>
        <taxon>Darwinulocopina</taxon>
        <taxon>Darwinuloidea</taxon>
        <taxon>Darwinulidae</taxon>
        <taxon>Darwinula</taxon>
    </lineage>
</organism>
<evidence type="ECO:0000313" key="5">
    <source>
        <dbReference type="EMBL" id="CAD7249771.1"/>
    </source>
</evidence>
<evidence type="ECO:0000256" key="1">
    <source>
        <dbReference type="ARBA" id="ARBA00022572"/>
    </source>
</evidence>
<dbReference type="PANTHER" id="PTHR24261">
    <property type="entry name" value="PLASMINOGEN-RELATED"/>
    <property type="match status" value="1"/>
</dbReference>
<evidence type="ECO:0000256" key="2">
    <source>
        <dbReference type="ARBA" id="ARBA00023157"/>
    </source>
</evidence>
<dbReference type="InterPro" id="IPR018056">
    <property type="entry name" value="Kringle_CS"/>
</dbReference>
<dbReference type="Proteomes" id="UP000677054">
    <property type="component" value="Unassembled WGS sequence"/>
</dbReference>
<dbReference type="PANTHER" id="PTHR24261:SF7">
    <property type="entry name" value="KRINGLE DOMAIN-CONTAINING PROTEIN"/>
    <property type="match status" value="1"/>
</dbReference>
<dbReference type="AlphaFoldDB" id="A0A7R9A9B2"/>
<feature type="non-terminal residue" evidence="5">
    <location>
        <position position="310"/>
    </location>
</feature>
<keyword evidence="1 3" id="KW-0420">Kringle</keyword>
<dbReference type="InterPro" id="IPR038178">
    <property type="entry name" value="Kringle_sf"/>
</dbReference>
<dbReference type="SMART" id="SM00130">
    <property type="entry name" value="KR"/>
    <property type="match status" value="3"/>
</dbReference>
<name>A0A7R9A9B2_9CRUS</name>
<feature type="domain" description="Kringle" evidence="4">
    <location>
        <begin position="223"/>
        <end position="310"/>
    </location>
</feature>
<dbReference type="SUPFAM" id="SSF57440">
    <property type="entry name" value="Kringle-like"/>
    <property type="match status" value="3"/>
</dbReference>
<reference evidence="5" key="1">
    <citation type="submission" date="2020-11" db="EMBL/GenBank/DDBJ databases">
        <authorList>
            <person name="Tran Van P."/>
        </authorList>
    </citation>
    <scope>NUCLEOTIDE SEQUENCE</scope>
</reference>
<evidence type="ECO:0000259" key="4">
    <source>
        <dbReference type="PROSITE" id="PS50070"/>
    </source>
</evidence>